<dbReference type="PANTHER" id="PTHR42711">
    <property type="entry name" value="ABC TRANSPORTER ATP-BINDING PROTEIN"/>
    <property type="match status" value="1"/>
</dbReference>
<keyword evidence="5 11" id="KW-0067">ATP-binding</keyword>
<dbReference type="PROSITE" id="PS50893">
    <property type="entry name" value="ABC_TRANSPORTER_2"/>
    <property type="match status" value="1"/>
</dbReference>
<dbReference type="PROSITE" id="PS00211">
    <property type="entry name" value="ABC_TRANSPORTER_1"/>
    <property type="match status" value="1"/>
</dbReference>
<keyword evidence="7" id="KW-0472">Membrane</keyword>
<evidence type="ECO:0000259" key="10">
    <source>
        <dbReference type="PROSITE" id="PS50893"/>
    </source>
</evidence>
<reference evidence="11" key="1">
    <citation type="journal article" date="2020" name="Microorganisms">
        <title>Isolation, Genomic and Metabolomic Characterization of Streptomyces tendae VITAKN with Quorum Sensing Inhibitory Activity from Southern India.</title>
        <authorList>
            <person name="Ishaque N.M."/>
            <person name="Burgsdorf I."/>
            <person name="Limlingan Malit J.J."/>
            <person name="Saha S."/>
            <person name="Teta R."/>
            <person name="Ewe D."/>
            <person name="Kannabiran K."/>
            <person name="Hrouzek P."/>
            <person name="Steindler L."/>
            <person name="Costantino V."/>
            <person name="Saurav K."/>
        </authorList>
    </citation>
    <scope>NUCLEOTIDE SEQUENCE</scope>
    <source>
        <strain evidence="11">VITAKN</strain>
    </source>
</reference>
<dbReference type="GO" id="GO:0005524">
    <property type="term" value="F:ATP binding"/>
    <property type="evidence" value="ECO:0007669"/>
    <property type="project" value="UniProtKB-KW"/>
</dbReference>
<dbReference type="InterPro" id="IPR017871">
    <property type="entry name" value="ABC_transporter-like_CS"/>
</dbReference>
<evidence type="ECO:0000256" key="7">
    <source>
        <dbReference type="ARBA" id="ARBA00023136"/>
    </source>
</evidence>
<evidence type="ECO:0000256" key="3">
    <source>
        <dbReference type="ARBA" id="ARBA00022475"/>
    </source>
</evidence>
<dbReference type="GO" id="GO:0016887">
    <property type="term" value="F:ATP hydrolysis activity"/>
    <property type="evidence" value="ECO:0007669"/>
    <property type="project" value="InterPro"/>
</dbReference>
<dbReference type="SMART" id="SM00382">
    <property type="entry name" value="AAA"/>
    <property type="match status" value="1"/>
</dbReference>
<gene>
    <name evidence="11" type="ORF">GUR47_32335</name>
</gene>
<dbReference type="RefSeq" id="WP_127892285.1">
    <property type="nucleotide sequence ID" value="NZ_JAAIFS010000008.1"/>
</dbReference>
<evidence type="ECO:0000256" key="5">
    <source>
        <dbReference type="ARBA" id="ARBA00022840"/>
    </source>
</evidence>
<keyword evidence="3" id="KW-1003">Cell membrane</keyword>
<dbReference type="GO" id="GO:0043215">
    <property type="term" value="P:daunorubicin transport"/>
    <property type="evidence" value="ECO:0007669"/>
    <property type="project" value="InterPro"/>
</dbReference>
<evidence type="ECO:0000256" key="6">
    <source>
        <dbReference type="ARBA" id="ARBA00022967"/>
    </source>
</evidence>
<dbReference type="GO" id="GO:1900753">
    <property type="term" value="P:doxorubicin transport"/>
    <property type="evidence" value="ECO:0007669"/>
    <property type="project" value="InterPro"/>
</dbReference>
<sequence length="317" mass="33044">MSDVMIEAMELGRTFGATPALDGISFQMEKGRVLCLLGHNGAGKSTLVSILATLLPPTKGTARVSGFDVVREARDVRRRIGLTGQFAAVDESLTGRANLLLVARLLGAGKREAAARAEQLLDMFALTEAADRAAGTYSGGMRRRLDLASSFVGHPQVLFLDEPTTGLDPVSRNALWDLVREVVGTGTTVLLTTQYLEEAEQLADRVMVLSRGRCVADGSVAQLKERLGGSTVRATLADPGRLPAALSALRAAGLDPGPGEPAGTVTAPVEGSIGLAAAVRAFDTAGVEITGISLSEPTLDEVYLALAEERAGVPVPS</sequence>
<keyword evidence="4" id="KW-0547">Nucleotide-binding</keyword>
<dbReference type="InterPro" id="IPR050763">
    <property type="entry name" value="ABC_transporter_ATP-binding"/>
</dbReference>
<dbReference type="NCBIfam" id="TIGR01188">
    <property type="entry name" value="drrA"/>
    <property type="match status" value="1"/>
</dbReference>
<evidence type="ECO:0000256" key="8">
    <source>
        <dbReference type="ARBA" id="ARBA00023251"/>
    </source>
</evidence>
<keyword evidence="6" id="KW-1278">Translocase</keyword>
<dbReference type="InterPro" id="IPR003439">
    <property type="entry name" value="ABC_transporter-like_ATP-bd"/>
</dbReference>
<evidence type="ECO:0000256" key="1">
    <source>
        <dbReference type="ARBA" id="ARBA00004413"/>
    </source>
</evidence>
<dbReference type="EMBL" id="JAAIFS010000008">
    <property type="protein sequence ID" value="NEV91328.1"/>
    <property type="molecule type" value="Genomic_DNA"/>
</dbReference>
<comment type="similarity">
    <text evidence="9">Belongs to the ABC transporter superfamily. Drug exporter-1 (DrugE1) (TC 3.A.1.105) family.</text>
</comment>
<name>A0A6B3QUD2_STRTE</name>
<dbReference type="PANTHER" id="PTHR42711:SF19">
    <property type="entry name" value="DOXORUBICIN RESISTANCE ATP-BINDING PROTEIN DRRA"/>
    <property type="match status" value="1"/>
</dbReference>
<dbReference type="SUPFAM" id="SSF52540">
    <property type="entry name" value="P-loop containing nucleoside triphosphate hydrolases"/>
    <property type="match status" value="1"/>
</dbReference>
<comment type="subcellular location">
    <subcellularLocation>
        <location evidence="1">Cell membrane</location>
        <topology evidence="1">Peripheral membrane protein</topology>
        <orientation evidence="1">Cytoplasmic side</orientation>
    </subcellularLocation>
</comment>
<comment type="caution">
    <text evidence="11">The sequence shown here is derived from an EMBL/GenBank/DDBJ whole genome shotgun (WGS) entry which is preliminary data.</text>
</comment>
<protein>
    <submittedName>
        <fullName evidence="11">ATP-binding cassette domain-containing protein</fullName>
    </submittedName>
</protein>
<feature type="domain" description="ABC transporter" evidence="10">
    <location>
        <begin position="6"/>
        <end position="236"/>
    </location>
</feature>
<dbReference type="AlphaFoldDB" id="A0A6B3QUD2"/>
<evidence type="ECO:0000313" key="11">
    <source>
        <dbReference type="EMBL" id="NEV91328.1"/>
    </source>
</evidence>
<keyword evidence="8" id="KW-0046">Antibiotic resistance</keyword>
<proteinExistence type="inferred from homology"/>
<dbReference type="InterPro" id="IPR003593">
    <property type="entry name" value="AAA+_ATPase"/>
</dbReference>
<dbReference type="GO" id="GO:0005886">
    <property type="term" value="C:plasma membrane"/>
    <property type="evidence" value="ECO:0007669"/>
    <property type="project" value="UniProtKB-SubCell"/>
</dbReference>
<dbReference type="Pfam" id="PF00005">
    <property type="entry name" value="ABC_tran"/>
    <property type="match status" value="1"/>
</dbReference>
<dbReference type="InterPro" id="IPR027417">
    <property type="entry name" value="P-loop_NTPase"/>
</dbReference>
<organism evidence="11">
    <name type="scientific">Streptomyces tendae</name>
    <dbReference type="NCBI Taxonomy" id="1932"/>
    <lineage>
        <taxon>Bacteria</taxon>
        <taxon>Bacillati</taxon>
        <taxon>Actinomycetota</taxon>
        <taxon>Actinomycetes</taxon>
        <taxon>Kitasatosporales</taxon>
        <taxon>Streptomycetaceae</taxon>
        <taxon>Streptomyces</taxon>
    </lineage>
</organism>
<keyword evidence="2" id="KW-0813">Transport</keyword>
<evidence type="ECO:0000256" key="2">
    <source>
        <dbReference type="ARBA" id="ARBA00022448"/>
    </source>
</evidence>
<dbReference type="Gene3D" id="3.40.50.300">
    <property type="entry name" value="P-loop containing nucleotide triphosphate hydrolases"/>
    <property type="match status" value="1"/>
</dbReference>
<evidence type="ECO:0000256" key="9">
    <source>
        <dbReference type="ARBA" id="ARBA00049985"/>
    </source>
</evidence>
<accession>A0A6B3QUD2</accession>
<dbReference type="InterPro" id="IPR005894">
    <property type="entry name" value="DrrA"/>
</dbReference>
<dbReference type="GO" id="GO:0046677">
    <property type="term" value="P:response to antibiotic"/>
    <property type="evidence" value="ECO:0007669"/>
    <property type="project" value="UniProtKB-KW"/>
</dbReference>
<evidence type="ECO:0000256" key="4">
    <source>
        <dbReference type="ARBA" id="ARBA00022741"/>
    </source>
</evidence>